<dbReference type="PANTHER" id="PTHR43856">
    <property type="entry name" value="CARDIOLIPIN HYDROLASE"/>
    <property type="match status" value="1"/>
</dbReference>
<evidence type="ECO:0000256" key="3">
    <source>
        <dbReference type="ARBA" id="ARBA00023098"/>
    </source>
</evidence>
<dbReference type="RefSeq" id="XP_023177268.2">
    <property type="nucleotide sequence ID" value="XM_023321500.2"/>
</dbReference>
<dbReference type="AlphaFoldDB" id="A0A6J1MJP9"/>
<evidence type="ECO:0000256" key="5">
    <source>
        <dbReference type="ARBA" id="ARBA00040549"/>
    </source>
</evidence>
<organism evidence="8 9">
    <name type="scientific">Drosophila hydei</name>
    <name type="common">Fruit fly</name>
    <dbReference type="NCBI Taxonomy" id="7224"/>
    <lineage>
        <taxon>Eukaryota</taxon>
        <taxon>Metazoa</taxon>
        <taxon>Ecdysozoa</taxon>
        <taxon>Arthropoda</taxon>
        <taxon>Hexapoda</taxon>
        <taxon>Insecta</taxon>
        <taxon>Pterygota</taxon>
        <taxon>Neoptera</taxon>
        <taxon>Endopterygota</taxon>
        <taxon>Diptera</taxon>
        <taxon>Brachycera</taxon>
        <taxon>Muscomorpha</taxon>
        <taxon>Ephydroidea</taxon>
        <taxon>Drosophilidae</taxon>
        <taxon>Drosophila</taxon>
    </lineage>
</organism>
<evidence type="ECO:0000259" key="7">
    <source>
        <dbReference type="Pfam" id="PF13091"/>
    </source>
</evidence>
<dbReference type="CTD" id="34609"/>
<evidence type="ECO:0000256" key="6">
    <source>
        <dbReference type="ARBA" id="ARBA00043167"/>
    </source>
</evidence>
<dbReference type="Pfam" id="PF13091">
    <property type="entry name" value="PLDc_2"/>
    <property type="match status" value="1"/>
</dbReference>
<dbReference type="Gene3D" id="3.30.870.10">
    <property type="entry name" value="Endonuclease Chain A"/>
    <property type="match status" value="1"/>
</dbReference>
<proteinExistence type="inferred from homology"/>
<dbReference type="PANTHER" id="PTHR43856:SF1">
    <property type="entry name" value="MITOCHONDRIAL CARDIOLIPIN HYDROLASE"/>
    <property type="match status" value="1"/>
</dbReference>
<protein>
    <recommendedName>
        <fullName evidence="5">Mitochondrial cardiolipin hydrolase</fullName>
    </recommendedName>
    <alternativeName>
        <fullName evidence="6">Mitochondrial phospholipase</fullName>
    </alternativeName>
</protein>
<keyword evidence="3" id="KW-0443">Lipid metabolism</keyword>
<keyword evidence="1 9" id="KW-0378">Hydrolase</keyword>
<name>A0A6J1MJP9_DROHY</name>
<dbReference type="InterPro" id="IPR051406">
    <property type="entry name" value="PLD_domain"/>
</dbReference>
<accession>A0A6J1MJP9</accession>
<dbReference type="GO" id="GO:0005739">
    <property type="term" value="C:mitochondrion"/>
    <property type="evidence" value="ECO:0007669"/>
    <property type="project" value="TreeGrafter"/>
</dbReference>
<sequence length="226" mass="25810">MFVWLRNHPLWTAVTIGAGTMITFKYIRDKIRNSNQEILDIMIFNELSGKCDSGHPKKEALNCPNKYCSKRHIQRIVQQIDQAVYSIDIAIYTFTTIEILEAFYRALDRGVTIRVISDPEMLSSTGSKVLSLKSSGVEIRMPETTALMHHKFLVIDGGARVKSLLRVKDGRKKPTCVVGAVFYGSANWTAQGFKGNWENCVLSSDKLLTNRFQAEFDRMWTSFKRY</sequence>
<dbReference type="KEGG" id="dhe:111603766"/>
<evidence type="ECO:0000313" key="8">
    <source>
        <dbReference type="Proteomes" id="UP000504633"/>
    </source>
</evidence>
<evidence type="ECO:0000256" key="4">
    <source>
        <dbReference type="ARBA" id="ARBA00038012"/>
    </source>
</evidence>
<evidence type="ECO:0000256" key="2">
    <source>
        <dbReference type="ARBA" id="ARBA00022963"/>
    </source>
</evidence>
<evidence type="ECO:0000256" key="1">
    <source>
        <dbReference type="ARBA" id="ARBA00022801"/>
    </source>
</evidence>
<gene>
    <name evidence="9" type="primary">LOC111603766</name>
</gene>
<dbReference type="OMA" id="IDIAIYT"/>
<reference evidence="9" key="1">
    <citation type="submission" date="2025-08" db="UniProtKB">
        <authorList>
            <consortium name="RefSeq"/>
        </authorList>
    </citation>
    <scope>IDENTIFICATION</scope>
    <source>
        <strain evidence="9">15085-1641.00</strain>
        <tissue evidence="9">Whole body</tissue>
    </source>
</reference>
<dbReference type="InterPro" id="IPR025202">
    <property type="entry name" value="PLD-like_dom"/>
</dbReference>
<dbReference type="GeneID" id="111603766"/>
<dbReference type="GO" id="GO:0016891">
    <property type="term" value="F:RNA endonuclease activity producing 5'-phosphomonoesters, hydrolytic mechanism"/>
    <property type="evidence" value="ECO:0007669"/>
    <property type="project" value="TreeGrafter"/>
</dbReference>
<dbReference type="GO" id="GO:0016042">
    <property type="term" value="P:lipid catabolic process"/>
    <property type="evidence" value="ECO:0007669"/>
    <property type="project" value="UniProtKB-KW"/>
</dbReference>
<keyword evidence="8" id="KW-1185">Reference proteome</keyword>
<comment type="similarity">
    <text evidence="4">Belongs to the phospholipase D family. MitoPLD/Zucchini subfamily.</text>
</comment>
<dbReference type="GO" id="GO:0034587">
    <property type="term" value="P:piRNA processing"/>
    <property type="evidence" value="ECO:0007669"/>
    <property type="project" value="TreeGrafter"/>
</dbReference>
<evidence type="ECO:0000313" key="9">
    <source>
        <dbReference type="RefSeq" id="XP_023177268.2"/>
    </source>
</evidence>
<feature type="domain" description="Phospholipase D-like" evidence="7">
    <location>
        <begin position="76"/>
        <end position="220"/>
    </location>
</feature>
<keyword evidence="2" id="KW-0442">Lipid degradation</keyword>
<dbReference type="OrthoDB" id="5205528at2759"/>
<dbReference type="SUPFAM" id="SSF56024">
    <property type="entry name" value="Phospholipase D/nuclease"/>
    <property type="match status" value="1"/>
</dbReference>
<dbReference type="Proteomes" id="UP000504633">
    <property type="component" value="Unplaced"/>
</dbReference>